<dbReference type="RefSeq" id="WP_212659385.1">
    <property type="nucleotide sequence ID" value="NZ_JAGXTP010000002.1"/>
</dbReference>
<dbReference type="AlphaFoldDB" id="A0A942ECJ8"/>
<sequence length="122" mass="13318">MLSDIDSSAILAVADIGRARDYYTTILGLELIKDDGNVLQLRTGTTSLIVYVSEHAGTNQANAVVWGVGDQFDAIVADLQAKGVTFEHYDTIERRGDVHVAGDFKAVWFKDPDGNLLHLNNI</sequence>
<dbReference type="InterPro" id="IPR029068">
    <property type="entry name" value="Glyas_Bleomycin-R_OHBP_Dase"/>
</dbReference>
<dbReference type="EMBL" id="JAGXTP010000002">
    <property type="protein sequence ID" value="MBS3849747.1"/>
    <property type="molecule type" value="Genomic_DNA"/>
</dbReference>
<evidence type="ECO:0000259" key="1">
    <source>
        <dbReference type="PROSITE" id="PS51819"/>
    </source>
</evidence>
<proteinExistence type="predicted"/>
<feature type="domain" description="VOC" evidence="1">
    <location>
        <begin position="4"/>
        <end position="122"/>
    </location>
</feature>
<organism evidence="2 3">
    <name type="scientific">Devosia litorisediminis</name>
    <dbReference type="NCBI Taxonomy" id="2829817"/>
    <lineage>
        <taxon>Bacteria</taxon>
        <taxon>Pseudomonadati</taxon>
        <taxon>Pseudomonadota</taxon>
        <taxon>Alphaproteobacteria</taxon>
        <taxon>Hyphomicrobiales</taxon>
        <taxon>Devosiaceae</taxon>
        <taxon>Devosia</taxon>
    </lineage>
</organism>
<dbReference type="InterPro" id="IPR004360">
    <property type="entry name" value="Glyas_Fos-R_dOase_dom"/>
</dbReference>
<comment type="caution">
    <text evidence="2">The sequence shown here is derived from an EMBL/GenBank/DDBJ whole genome shotgun (WGS) entry which is preliminary data.</text>
</comment>
<accession>A0A942ECJ8</accession>
<dbReference type="Pfam" id="PF00903">
    <property type="entry name" value="Glyoxalase"/>
    <property type="match status" value="1"/>
</dbReference>
<dbReference type="Proteomes" id="UP000678281">
    <property type="component" value="Unassembled WGS sequence"/>
</dbReference>
<dbReference type="SUPFAM" id="SSF54593">
    <property type="entry name" value="Glyoxalase/Bleomycin resistance protein/Dihydroxybiphenyl dioxygenase"/>
    <property type="match status" value="1"/>
</dbReference>
<keyword evidence="3" id="KW-1185">Reference proteome</keyword>
<reference evidence="2" key="1">
    <citation type="submission" date="2021-04" db="EMBL/GenBank/DDBJ databases">
        <title>Devosia litorisediminis sp. nov., isolated from a sand dune.</title>
        <authorList>
            <person name="Park S."/>
            <person name="Yoon J.-H."/>
        </authorList>
    </citation>
    <scope>NUCLEOTIDE SEQUENCE</scope>
    <source>
        <strain evidence="2">BSSL-BM10</strain>
    </source>
</reference>
<name>A0A942ECJ8_9HYPH</name>
<dbReference type="Gene3D" id="3.10.180.10">
    <property type="entry name" value="2,3-Dihydroxybiphenyl 1,2-Dioxygenase, domain 1"/>
    <property type="match status" value="1"/>
</dbReference>
<gene>
    <name evidence="2" type="ORF">KD146_13665</name>
</gene>
<dbReference type="PROSITE" id="PS51819">
    <property type="entry name" value="VOC"/>
    <property type="match status" value="1"/>
</dbReference>
<dbReference type="InterPro" id="IPR037523">
    <property type="entry name" value="VOC_core"/>
</dbReference>
<evidence type="ECO:0000313" key="2">
    <source>
        <dbReference type="EMBL" id="MBS3849747.1"/>
    </source>
</evidence>
<protein>
    <submittedName>
        <fullName evidence="2">VOC family protein</fullName>
    </submittedName>
</protein>
<evidence type="ECO:0000313" key="3">
    <source>
        <dbReference type="Proteomes" id="UP000678281"/>
    </source>
</evidence>